<feature type="non-terminal residue" evidence="2">
    <location>
        <position position="1"/>
    </location>
</feature>
<name>A0A8J4WYN4_CLAMG</name>
<proteinExistence type="predicted"/>
<evidence type="ECO:0000256" key="1">
    <source>
        <dbReference type="SAM" id="MobiDB-lite"/>
    </source>
</evidence>
<gene>
    <name evidence="2" type="ORF">DAT39_022838</name>
</gene>
<dbReference type="AlphaFoldDB" id="A0A8J4WYN4"/>
<evidence type="ECO:0000313" key="2">
    <source>
        <dbReference type="EMBL" id="KAF5884555.1"/>
    </source>
</evidence>
<feature type="region of interest" description="Disordered" evidence="1">
    <location>
        <begin position="1"/>
        <end position="33"/>
    </location>
</feature>
<keyword evidence="3" id="KW-1185">Reference proteome</keyword>
<accession>A0A8J4WYN4</accession>
<organism evidence="2 3">
    <name type="scientific">Clarias magur</name>
    <name type="common">Asian catfish</name>
    <name type="synonym">Macropteronotus magur</name>
    <dbReference type="NCBI Taxonomy" id="1594786"/>
    <lineage>
        <taxon>Eukaryota</taxon>
        <taxon>Metazoa</taxon>
        <taxon>Chordata</taxon>
        <taxon>Craniata</taxon>
        <taxon>Vertebrata</taxon>
        <taxon>Euteleostomi</taxon>
        <taxon>Actinopterygii</taxon>
        <taxon>Neopterygii</taxon>
        <taxon>Teleostei</taxon>
        <taxon>Ostariophysi</taxon>
        <taxon>Siluriformes</taxon>
        <taxon>Clariidae</taxon>
        <taxon>Clarias</taxon>
    </lineage>
</organism>
<protein>
    <submittedName>
        <fullName evidence="2">Uncharacterized protein</fullName>
    </submittedName>
</protein>
<sequence length="72" mass="8085">LFTSLPSDLKRRRQMRKEPQIFPPGVSDRLPEGQLSAVPGVKLKPLSVSPSSLTSSPRFIIMRELLRHAFSV</sequence>
<evidence type="ECO:0000313" key="3">
    <source>
        <dbReference type="Proteomes" id="UP000727407"/>
    </source>
</evidence>
<reference evidence="2" key="1">
    <citation type="submission" date="2020-07" db="EMBL/GenBank/DDBJ databases">
        <title>Clarias magur genome sequencing, assembly and annotation.</title>
        <authorList>
            <person name="Kushwaha B."/>
            <person name="Kumar R."/>
            <person name="Das P."/>
            <person name="Joshi C.G."/>
            <person name="Kumar D."/>
            <person name="Nagpure N.S."/>
            <person name="Pandey M."/>
            <person name="Agarwal S."/>
            <person name="Srivastava S."/>
            <person name="Singh M."/>
            <person name="Sahoo L."/>
            <person name="Jayasankar P."/>
            <person name="Meher P.K."/>
            <person name="Koringa P.G."/>
            <person name="Iquebal M.A."/>
            <person name="Das S.P."/>
            <person name="Bit A."/>
            <person name="Patnaik S."/>
            <person name="Patel N."/>
            <person name="Shah T.M."/>
            <person name="Hinsu A."/>
            <person name="Jena J.K."/>
        </authorList>
    </citation>
    <scope>NUCLEOTIDE SEQUENCE</scope>
    <source>
        <strain evidence="2">CIFAMagur01</strain>
        <tissue evidence="2">Testis</tissue>
    </source>
</reference>
<comment type="caution">
    <text evidence="2">The sequence shown here is derived from an EMBL/GenBank/DDBJ whole genome shotgun (WGS) entry which is preliminary data.</text>
</comment>
<dbReference type="EMBL" id="QNUK01001297">
    <property type="protein sequence ID" value="KAF5884555.1"/>
    <property type="molecule type" value="Genomic_DNA"/>
</dbReference>
<dbReference type="Proteomes" id="UP000727407">
    <property type="component" value="Unassembled WGS sequence"/>
</dbReference>